<gene>
    <name evidence="2" type="ORF">HZH68_004192</name>
</gene>
<keyword evidence="1" id="KW-1133">Transmembrane helix</keyword>
<keyword evidence="3" id="KW-1185">Reference proteome</keyword>
<dbReference type="EMBL" id="JACSDZ010000003">
    <property type="protein sequence ID" value="KAF7409811.1"/>
    <property type="molecule type" value="Genomic_DNA"/>
</dbReference>
<feature type="transmembrane region" description="Helical" evidence="1">
    <location>
        <begin position="44"/>
        <end position="67"/>
    </location>
</feature>
<dbReference type="Proteomes" id="UP000617340">
    <property type="component" value="Unassembled WGS sequence"/>
</dbReference>
<organism evidence="2 3">
    <name type="scientific">Vespula germanica</name>
    <name type="common">German yellow jacket</name>
    <name type="synonym">Paravespula germanica</name>
    <dbReference type="NCBI Taxonomy" id="30212"/>
    <lineage>
        <taxon>Eukaryota</taxon>
        <taxon>Metazoa</taxon>
        <taxon>Ecdysozoa</taxon>
        <taxon>Arthropoda</taxon>
        <taxon>Hexapoda</taxon>
        <taxon>Insecta</taxon>
        <taxon>Pterygota</taxon>
        <taxon>Neoptera</taxon>
        <taxon>Endopterygota</taxon>
        <taxon>Hymenoptera</taxon>
        <taxon>Apocrita</taxon>
        <taxon>Aculeata</taxon>
        <taxon>Vespoidea</taxon>
        <taxon>Vespidae</taxon>
        <taxon>Vespinae</taxon>
        <taxon>Vespula</taxon>
    </lineage>
</organism>
<evidence type="ECO:0000256" key="1">
    <source>
        <dbReference type="SAM" id="Phobius"/>
    </source>
</evidence>
<keyword evidence="1" id="KW-0472">Membrane</keyword>
<accession>A0A834KQ34</accession>
<name>A0A834KQ34_VESGE</name>
<protein>
    <submittedName>
        <fullName evidence="2">Uncharacterized protein</fullName>
    </submittedName>
</protein>
<dbReference type="AlphaFoldDB" id="A0A834KQ34"/>
<proteinExistence type="predicted"/>
<comment type="caution">
    <text evidence="2">The sequence shown here is derived from an EMBL/GenBank/DDBJ whole genome shotgun (WGS) entry which is preliminary data.</text>
</comment>
<sequence>MSPGIPLGKESELLSSVIKIEFSNIRRGRNNGGYDGGGSGDGTVVVVVMVVVVVVRVGTAGFLRFSVRYLCLRRTVR</sequence>
<evidence type="ECO:0000313" key="2">
    <source>
        <dbReference type="EMBL" id="KAF7409811.1"/>
    </source>
</evidence>
<keyword evidence="1" id="KW-0812">Transmembrane</keyword>
<reference evidence="2" key="1">
    <citation type="journal article" date="2020" name="G3 (Bethesda)">
        <title>High-Quality Assemblies for Three Invasive Social Wasps from the &lt;i&gt;Vespula&lt;/i&gt; Genus.</title>
        <authorList>
            <person name="Harrop T.W.R."/>
            <person name="Guhlin J."/>
            <person name="McLaughlin G.M."/>
            <person name="Permina E."/>
            <person name="Stockwell P."/>
            <person name="Gilligan J."/>
            <person name="Le Lec M.F."/>
            <person name="Gruber M.A.M."/>
            <person name="Quinn O."/>
            <person name="Lovegrove M."/>
            <person name="Duncan E.J."/>
            <person name="Remnant E.J."/>
            <person name="Van Eeckhoven J."/>
            <person name="Graham B."/>
            <person name="Knapp R.A."/>
            <person name="Langford K.W."/>
            <person name="Kronenberg Z."/>
            <person name="Press M.O."/>
            <person name="Eacker S.M."/>
            <person name="Wilson-Rankin E.E."/>
            <person name="Purcell J."/>
            <person name="Lester P.J."/>
            <person name="Dearden P.K."/>
        </authorList>
    </citation>
    <scope>NUCLEOTIDE SEQUENCE</scope>
    <source>
        <strain evidence="2">Linc-1</strain>
    </source>
</reference>
<evidence type="ECO:0000313" key="3">
    <source>
        <dbReference type="Proteomes" id="UP000617340"/>
    </source>
</evidence>